<dbReference type="RefSeq" id="WP_310070947.1">
    <property type="nucleotide sequence ID" value="NZ_JAVDVX010000002.1"/>
</dbReference>
<dbReference type="Proteomes" id="UP001253595">
    <property type="component" value="Unassembled WGS sequence"/>
</dbReference>
<evidence type="ECO:0000313" key="2">
    <source>
        <dbReference type="Proteomes" id="UP001253595"/>
    </source>
</evidence>
<gene>
    <name evidence="1" type="ORF">J2X05_001601</name>
</gene>
<keyword evidence="2" id="KW-1185">Reference proteome</keyword>
<reference evidence="1 2" key="1">
    <citation type="submission" date="2023-07" db="EMBL/GenBank/DDBJ databases">
        <title>Sorghum-associated microbial communities from plants grown in Nebraska, USA.</title>
        <authorList>
            <person name="Schachtman D."/>
        </authorList>
    </citation>
    <scope>NUCLEOTIDE SEQUENCE [LARGE SCALE GENOMIC DNA]</scope>
    <source>
        <strain evidence="1 2">BE190</strain>
    </source>
</reference>
<protein>
    <submittedName>
        <fullName evidence="1">Uncharacterized protein</fullName>
    </submittedName>
</protein>
<evidence type="ECO:0000313" key="1">
    <source>
        <dbReference type="EMBL" id="MDR7089595.1"/>
    </source>
</evidence>
<sequence length="82" mass="9187">MKHKIFYGAFKNTHLLALNAKLSVASSLAPNLQMSFTDVIFCKKMVQQKKAIMAKLVELGCMTILCSPKWGIICNMQNQVPK</sequence>
<proteinExistence type="predicted"/>
<name>A0ABU1UWN1_9GAMM</name>
<comment type="caution">
    <text evidence="1">The sequence shown here is derived from an EMBL/GenBank/DDBJ whole genome shotgun (WGS) entry which is preliminary data.</text>
</comment>
<accession>A0ABU1UWN1</accession>
<organism evidence="1 2">
    <name type="scientific">Cellvibrio fibrivorans</name>
    <dbReference type="NCBI Taxonomy" id="126350"/>
    <lineage>
        <taxon>Bacteria</taxon>
        <taxon>Pseudomonadati</taxon>
        <taxon>Pseudomonadota</taxon>
        <taxon>Gammaproteobacteria</taxon>
        <taxon>Cellvibrionales</taxon>
        <taxon>Cellvibrionaceae</taxon>
        <taxon>Cellvibrio</taxon>
    </lineage>
</organism>
<dbReference type="EMBL" id="JAVDVX010000002">
    <property type="protein sequence ID" value="MDR7089595.1"/>
    <property type="molecule type" value="Genomic_DNA"/>
</dbReference>